<dbReference type="PATRIC" id="fig|433924.3.peg.2643"/>
<dbReference type="EMBL" id="LDSL01000003">
    <property type="protein sequence ID" value="KTT27933.1"/>
    <property type="molecule type" value="Genomic_DNA"/>
</dbReference>
<protein>
    <submittedName>
        <fullName evidence="5">Succinyldiaminopimelate aminotransferase</fullName>
    </submittedName>
</protein>
<dbReference type="PANTHER" id="PTHR42832:SF3">
    <property type="entry name" value="L-GLUTAMINE--4-(METHYLSULFANYL)-2-OXOBUTANOATE AMINOTRANSFERASE"/>
    <property type="match status" value="1"/>
</dbReference>
<dbReference type="InterPro" id="IPR015422">
    <property type="entry name" value="PyrdxlP-dep_Trfase_small"/>
</dbReference>
<dbReference type="GO" id="GO:0030170">
    <property type="term" value="F:pyridoxal phosphate binding"/>
    <property type="evidence" value="ECO:0007669"/>
    <property type="project" value="InterPro"/>
</dbReference>
<dbReference type="OrthoDB" id="9813612at2"/>
<evidence type="ECO:0000259" key="4">
    <source>
        <dbReference type="Pfam" id="PF00155"/>
    </source>
</evidence>
<evidence type="ECO:0000313" key="5">
    <source>
        <dbReference type="EMBL" id="KTT27933.1"/>
    </source>
</evidence>
<feature type="domain" description="Aminotransferase class I/classII large" evidence="4">
    <location>
        <begin position="32"/>
        <end position="392"/>
    </location>
</feature>
<dbReference type="Proteomes" id="UP000072741">
    <property type="component" value="Unassembled WGS sequence"/>
</dbReference>
<dbReference type="Gene3D" id="3.40.640.10">
    <property type="entry name" value="Type I PLP-dependent aspartate aminotransferase-like (Major domain)"/>
    <property type="match status" value="1"/>
</dbReference>
<dbReference type="InterPro" id="IPR015424">
    <property type="entry name" value="PyrdxlP-dep_Trfase"/>
</dbReference>
<evidence type="ECO:0000313" key="6">
    <source>
        <dbReference type="Proteomes" id="UP000072741"/>
    </source>
</evidence>
<dbReference type="InterPro" id="IPR019878">
    <property type="entry name" value="DapC_beta/gammaproteobac"/>
</dbReference>
<evidence type="ECO:0000256" key="3">
    <source>
        <dbReference type="ARBA" id="ARBA00022679"/>
    </source>
</evidence>
<evidence type="ECO:0000256" key="1">
    <source>
        <dbReference type="ARBA" id="ARBA00001933"/>
    </source>
</evidence>
<organism evidence="5 6">
    <name type="scientific">Pseudacidovorax intermedius</name>
    <dbReference type="NCBI Taxonomy" id="433924"/>
    <lineage>
        <taxon>Bacteria</taxon>
        <taxon>Pseudomonadati</taxon>
        <taxon>Pseudomonadota</taxon>
        <taxon>Betaproteobacteria</taxon>
        <taxon>Burkholderiales</taxon>
        <taxon>Comamonadaceae</taxon>
        <taxon>Pseudacidovorax</taxon>
    </lineage>
</organism>
<dbReference type="InterPro" id="IPR050881">
    <property type="entry name" value="LL-DAP_aminotransferase"/>
</dbReference>
<keyword evidence="3 5" id="KW-0808">Transferase</keyword>
<dbReference type="AlphaFoldDB" id="A0A147HCL6"/>
<comment type="cofactor">
    <cofactor evidence="1">
        <name>pyridoxal 5'-phosphate</name>
        <dbReference type="ChEBI" id="CHEBI:597326"/>
    </cofactor>
</comment>
<comment type="caution">
    <text evidence="5">The sequence shown here is derived from an EMBL/GenBank/DDBJ whole genome shotgun (WGS) entry which is preliminary data.</text>
</comment>
<dbReference type="InterPro" id="IPR015421">
    <property type="entry name" value="PyrdxlP-dep_Trfase_major"/>
</dbReference>
<dbReference type="GO" id="GO:0009016">
    <property type="term" value="F:succinyldiaminopimelate transaminase activity"/>
    <property type="evidence" value="ECO:0007669"/>
    <property type="project" value="InterPro"/>
</dbReference>
<gene>
    <name evidence="5" type="ORF">NS331_00260</name>
</gene>
<reference evidence="5 6" key="1">
    <citation type="journal article" date="2016" name="Front. Microbiol.">
        <title>Genomic Resource of Rice Seed Associated Bacteria.</title>
        <authorList>
            <person name="Midha S."/>
            <person name="Bansal K."/>
            <person name="Sharma S."/>
            <person name="Kumar N."/>
            <person name="Patil P.P."/>
            <person name="Chaudhry V."/>
            <person name="Patil P.B."/>
        </authorList>
    </citation>
    <scope>NUCLEOTIDE SEQUENCE [LARGE SCALE GENOMIC DNA]</scope>
    <source>
        <strain evidence="5 6">NS331</strain>
    </source>
</reference>
<dbReference type="SUPFAM" id="SSF53383">
    <property type="entry name" value="PLP-dependent transferases"/>
    <property type="match status" value="1"/>
</dbReference>
<name>A0A147HCL6_9BURK</name>
<keyword evidence="2 5" id="KW-0032">Aminotransferase</keyword>
<dbReference type="GO" id="GO:0009089">
    <property type="term" value="P:lysine biosynthetic process via diaminopimelate"/>
    <property type="evidence" value="ECO:0007669"/>
    <property type="project" value="InterPro"/>
</dbReference>
<dbReference type="NCBIfam" id="TIGR03538">
    <property type="entry name" value="DapC_gpp"/>
    <property type="match status" value="1"/>
</dbReference>
<sequence>MNPLLDRLQPYPFERLRQLFAGVTPNAAYSPISLGIGEPKHPTPPFIKQALIDGLDSLAGYPATAGDLKLRTAFTDWLQKRYGLALDPATQVLPVNGSREALFALAQTVVDGSRTPRPIVVSPNPFYQIYEGAALLAGADVWYAPSDPARNFAVDWDSVPAEVWQRTQLVYVCSPGNPTGAVMPLEEWRKLFALSDAHGFVIASDECYSEIYFRDEPPLGGLEAAAKLGRDFRRLIALTSLSKRSNVPGLRSGFVAGDAGIVKRFLLYRTYHGSAMSGSVAAASIAAWGDETHVVDNREQYRRKFATVTPILAPVLDVRLPDASFYLWAGVPAAWKGDDAAFARALYAQYNVTVLPGSYLAREAQGSNPGRGRVRMALVADTAECAEAARRIAEFATRAPSA</sequence>
<evidence type="ECO:0000256" key="2">
    <source>
        <dbReference type="ARBA" id="ARBA00022576"/>
    </source>
</evidence>
<proteinExistence type="predicted"/>
<dbReference type="PANTHER" id="PTHR42832">
    <property type="entry name" value="AMINO ACID AMINOTRANSFERASE"/>
    <property type="match status" value="1"/>
</dbReference>
<dbReference type="InterPro" id="IPR004839">
    <property type="entry name" value="Aminotransferase_I/II_large"/>
</dbReference>
<dbReference type="Pfam" id="PF00155">
    <property type="entry name" value="Aminotran_1_2"/>
    <property type="match status" value="1"/>
</dbReference>
<accession>A0A147HCL6</accession>
<keyword evidence="6" id="KW-1185">Reference proteome</keyword>
<dbReference type="CDD" id="cd00609">
    <property type="entry name" value="AAT_like"/>
    <property type="match status" value="1"/>
</dbReference>
<dbReference type="Gene3D" id="3.90.1150.10">
    <property type="entry name" value="Aspartate Aminotransferase, domain 1"/>
    <property type="match status" value="1"/>
</dbReference>
<dbReference type="RefSeq" id="WP_058640023.1">
    <property type="nucleotide sequence ID" value="NZ_LDSL01000003.1"/>
</dbReference>